<reference evidence="1" key="1">
    <citation type="submission" date="2014-09" db="EMBL/GenBank/DDBJ databases">
        <authorList>
            <person name="Magalhaes I.L.F."/>
            <person name="Oliveira U."/>
            <person name="Santos F.R."/>
            <person name="Vidigal T.H.D.A."/>
            <person name="Brescovit A.D."/>
            <person name="Santos A.J."/>
        </authorList>
    </citation>
    <scope>NUCLEOTIDE SEQUENCE</scope>
    <source>
        <tissue evidence="1">Shoot tissue taken approximately 20 cm above the soil surface</tissue>
    </source>
</reference>
<sequence>MYVFRSIMVSVISPCFSVPRFSLINIDIVDFDIYIFAISSSTLFNMRIL</sequence>
<proteinExistence type="predicted"/>
<protein>
    <submittedName>
        <fullName evidence="1">Uncharacterized protein</fullName>
    </submittedName>
</protein>
<dbReference type="AlphaFoldDB" id="A0A0A8YGI0"/>
<dbReference type="EMBL" id="GBRH01273480">
    <property type="protein sequence ID" value="JAD24415.1"/>
    <property type="molecule type" value="Transcribed_RNA"/>
</dbReference>
<organism evidence="1">
    <name type="scientific">Arundo donax</name>
    <name type="common">Giant reed</name>
    <name type="synonym">Donax arundinaceus</name>
    <dbReference type="NCBI Taxonomy" id="35708"/>
    <lineage>
        <taxon>Eukaryota</taxon>
        <taxon>Viridiplantae</taxon>
        <taxon>Streptophyta</taxon>
        <taxon>Embryophyta</taxon>
        <taxon>Tracheophyta</taxon>
        <taxon>Spermatophyta</taxon>
        <taxon>Magnoliopsida</taxon>
        <taxon>Liliopsida</taxon>
        <taxon>Poales</taxon>
        <taxon>Poaceae</taxon>
        <taxon>PACMAD clade</taxon>
        <taxon>Arundinoideae</taxon>
        <taxon>Arundineae</taxon>
        <taxon>Arundo</taxon>
    </lineage>
</organism>
<name>A0A0A8YGI0_ARUDO</name>
<accession>A0A0A8YGI0</accession>
<reference evidence="1" key="2">
    <citation type="journal article" date="2015" name="Data Brief">
        <title>Shoot transcriptome of the giant reed, Arundo donax.</title>
        <authorList>
            <person name="Barrero R.A."/>
            <person name="Guerrero F.D."/>
            <person name="Moolhuijzen P."/>
            <person name="Goolsby J.A."/>
            <person name="Tidwell J."/>
            <person name="Bellgard S.E."/>
            <person name="Bellgard M.I."/>
        </authorList>
    </citation>
    <scope>NUCLEOTIDE SEQUENCE</scope>
    <source>
        <tissue evidence="1">Shoot tissue taken approximately 20 cm above the soil surface</tissue>
    </source>
</reference>
<evidence type="ECO:0000313" key="1">
    <source>
        <dbReference type="EMBL" id="JAD24415.1"/>
    </source>
</evidence>